<feature type="transmembrane region" description="Helical" evidence="5">
    <location>
        <begin position="268"/>
        <end position="287"/>
    </location>
</feature>
<feature type="non-terminal residue" evidence="8">
    <location>
        <position position="1"/>
    </location>
</feature>
<dbReference type="Gene3D" id="1.20.1250.20">
    <property type="entry name" value="MFS general substrate transporter like domains"/>
    <property type="match status" value="1"/>
</dbReference>
<dbReference type="GO" id="GO:0046943">
    <property type="term" value="F:carboxylic acid transmembrane transporter activity"/>
    <property type="evidence" value="ECO:0007669"/>
    <property type="project" value="TreeGrafter"/>
</dbReference>
<feature type="transmembrane region" description="Helical" evidence="5">
    <location>
        <begin position="160"/>
        <end position="177"/>
    </location>
</feature>
<organism evidence="8 9">
    <name type="scientific">Meira miltonrushii</name>
    <dbReference type="NCBI Taxonomy" id="1280837"/>
    <lineage>
        <taxon>Eukaryota</taxon>
        <taxon>Fungi</taxon>
        <taxon>Dikarya</taxon>
        <taxon>Basidiomycota</taxon>
        <taxon>Ustilaginomycotina</taxon>
        <taxon>Exobasidiomycetes</taxon>
        <taxon>Exobasidiales</taxon>
        <taxon>Brachybasidiaceae</taxon>
        <taxon>Meira</taxon>
    </lineage>
</organism>
<feature type="transmembrane region" description="Helical" evidence="5">
    <location>
        <begin position="92"/>
        <end position="113"/>
    </location>
</feature>
<dbReference type="InParanoid" id="A0A316V766"/>
<feature type="transmembrane region" description="Helical" evidence="5">
    <location>
        <begin position="68"/>
        <end position="86"/>
    </location>
</feature>
<keyword evidence="6" id="KW-0732">Signal</keyword>
<keyword evidence="2 5" id="KW-0812">Transmembrane</keyword>
<protein>
    <submittedName>
        <fullName evidence="8">MFS general substrate transporter</fullName>
    </submittedName>
</protein>
<dbReference type="InterPro" id="IPR036259">
    <property type="entry name" value="MFS_trans_sf"/>
</dbReference>
<feature type="chain" id="PRO_5016432736" evidence="6">
    <location>
        <begin position="16"/>
        <end position="404"/>
    </location>
</feature>
<feature type="non-terminal residue" evidence="8">
    <location>
        <position position="404"/>
    </location>
</feature>
<dbReference type="PROSITE" id="PS50850">
    <property type="entry name" value="MFS"/>
    <property type="match status" value="1"/>
</dbReference>
<evidence type="ECO:0000256" key="3">
    <source>
        <dbReference type="ARBA" id="ARBA00022989"/>
    </source>
</evidence>
<evidence type="ECO:0000256" key="4">
    <source>
        <dbReference type="ARBA" id="ARBA00023136"/>
    </source>
</evidence>
<keyword evidence="3 5" id="KW-1133">Transmembrane helix</keyword>
<evidence type="ECO:0000313" key="9">
    <source>
        <dbReference type="Proteomes" id="UP000245771"/>
    </source>
</evidence>
<dbReference type="AlphaFoldDB" id="A0A316V766"/>
<feature type="domain" description="Major facilitator superfamily (MFS) profile" evidence="7">
    <location>
        <begin position="3"/>
        <end position="404"/>
    </location>
</feature>
<dbReference type="GeneID" id="37017631"/>
<dbReference type="Pfam" id="PF07690">
    <property type="entry name" value="MFS_1"/>
    <property type="match status" value="1"/>
</dbReference>
<keyword evidence="4 5" id="KW-0472">Membrane</keyword>
<dbReference type="Proteomes" id="UP000245771">
    <property type="component" value="Unassembled WGS sequence"/>
</dbReference>
<feature type="transmembrane region" description="Helical" evidence="5">
    <location>
        <begin position="321"/>
        <end position="342"/>
    </location>
</feature>
<reference evidence="8 9" key="1">
    <citation type="journal article" date="2018" name="Mol. Biol. Evol.">
        <title>Broad Genomic Sampling Reveals a Smut Pathogenic Ancestry of the Fungal Clade Ustilaginomycotina.</title>
        <authorList>
            <person name="Kijpornyongpan T."/>
            <person name="Mondo S.J."/>
            <person name="Barry K."/>
            <person name="Sandor L."/>
            <person name="Lee J."/>
            <person name="Lipzen A."/>
            <person name="Pangilinan J."/>
            <person name="LaButti K."/>
            <person name="Hainaut M."/>
            <person name="Henrissat B."/>
            <person name="Grigoriev I.V."/>
            <person name="Spatafora J.W."/>
            <person name="Aime M.C."/>
        </authorList>
    </citation>
    <scope>NUCLEOTIDE SEQUENCE [LARGE SCALE GENOMIC DNA]</scope>
    <source>
        <strain evidence="8 9">MCA 3882</strain>
    </source>
</reference>
<dbReference type="OrthoDB" id="5296287at2759"/>
<gene>
    <name evidence="8" type="ORF">FA14DRAFT_108736</name>
</gene>
<evidence type="ECO:0000259" key="7">
    <source>
        <dbReference type="PROSITE" id="PS50850"/>
    </source>
</evidence>
<accession>A0A316V766</accession>
<feature type="signal peptide" evidence="6">
    <location>
        <begin position="1"/>
        <end position="15"/>
    </location>
</feature>
<keyword evidence="9" id="KW-1185">Reference proteome</keyword>
<comment type="subcellular location">
    <subcellularLocation>
        <location evidence="1">Membrane</location>
        <topology evidence="1">Multi-pass membrane protein</topology>
    </subcellularLocation>
</comment>
<dbReference type="GO" id="GO:0005886">
    <property type="term" value="C:plasma membrane"/>
    <property type="evidence" value="ECO:0007669"/>
    <property type="project" value="TreeGrafter"/>
</dbReference>
<name>A0A316V766_9BASI</name>
<sequence length="404" mass="45423">WTAFTVSFLISFADALDFYTMCYSMHKIADYYNTSKANMSQAITYSILQRTLGGLFSASFGSSFGQKYMVMLDMVMLGSLQVAATFCKNVNLFLIIRALFGLGMSSLFSLAILHLIKNSPQAKRTFIGATFQCSTPLAAILAAGLNIIFHEQDDSWRKMFWVSASVSYFCVIVRFIIPEYKTLQAQEVVSQPETESRQDWRARMRTARDNTIKKPWYQIKTMLQMHWRIFTYSAILMCLSTWYSHAINDTYVTFLIFGKHNRNRTANVILMIIKSTSVPGIVMSGALGQLFGIRRVVIPLGIIAMGLIPAALLPYSRWGLALGGAFLNFFTEAFLALFPAYIGRNAPSQFSIILPAMAYQLGACISSPSSQLVNVFGQNLYFHRKGQRIPAYQYVILTTALITI</sequence>
<dbReference type="RefSeq" id="XP_025353761.1">
    <property type="nucleotide sequence ID" value="XM_025495850.1"/>
</dbReference>
<dbReference type="InterPro" id="IPR011701">
    <property type="entry name" value="MFS"/>
</dbReference>
<feature type="transmembrane region" description="Helical" evidence="5">
    <location>
        <begin position="296"/>
        <end position="315"/>
    </location>
</feature>
<feature type="transmembrane region" description="Helical" evidence="5">
    <location>
        <begin position="229"/>
        <end position="248"/>
    </location>
</feature>
<dbReference type="InterPro" id="IPR020846">
    <property type="entry name" value="MFS_dom"/>
</dbReference>
<feature type="transmembrane region" description="Helical" evidence="5">
    <location>
        <begin position="125"/>
        <end position="148"/>
    </location>
</feature>
<proteinExistence type="predicted"/>
<dbReference type="STRING" id="1280837.A0A316V766"/>
<evidence type="ECO:0000256" key="6">
    <source>
        <dbReference type="SAM" id="SignalP"/>
    </source>
</evidence>
<evidence type="ECO:0000256" key="5">
    <source>
        <dbReference type="SAM" id="Phobius"/>
    </source>
</evidence>
<evidence type="ECO:0000256" key="2">
    <source>
        <dbReference type="ARBA" id="ARBA00022692"/>
    </source>
</evidence>
<dbReference type="EMBL" id="KZ819604">
    <property type="protein sequence ID" value="PWN33459.1"/>
    <property type="molecule type" value="Genomic_DNA"/>
</dbReference>
<dbReference type="PANTHER" id="PTHR23508">
    <property type="entry name" value="CARBOXYLIC ACID TRANSPORTER PROTEIN HOMOLOG"/>
    <property type="match status" value="1"/>
</dbReference>
<evidence type="ECO:0000313" key="8">
    <source>
        <dbReference type="EMBL" id="PWN33459.1"/>
    </source>
</evidence>
<dbReference type="PANTHER" id="PTHR23508:SF9">
    <property type="entry name" value="CARBOXYLIC ACID TRANSPORT PROTEIN (AFU_ORTHOLOGUE AFUA_2G09450)"/>
    <property type="match status" value="1"/>
</dbReference>
<dbReference type="SUPFAM" id="SSF103473">
    <property type="entry name" value="MFS general substrate transporter"/>
    <property type="match status" value="1"/>
</dbReference>
<evidence type="ECO:0000256" key="1">
    <source>
        <dbReference type="ARBA" id="ARBA00004141"/>
    </source>
</evidence>